<dbReference type="AlphaFoldDB" id="A0AAD7KIN0"/>
<evidence type="ECO:0000313" key="2">
    <source>
        <dbReference type="Proteomes" id="UP001215598"/>
    </source>
</evidence>
<gene>
    <name evidence="1" type="ORF">B0H16DRAFT_1445707</name>
</gene>
<reference evidence="1" key="1">
    <citation type="submission" date="2023-03" db="EMBL/GenBank/DDBJ databases">
        <title>Massive genome expansion in bonnet fungi (Mycena s.s.) driven by repeated elements and novel gene families across ecological guilds.</title>
        <authorList>
            <consortium name="Lawrence Berkeley National Laboratory"/>
            <person name="Harder C.B."/>
            <person name="Miyauchi S."/>
            <person name="Viragh M."/>
            <person name="Kuo A."/>
            <person name="Thoen E."/>
            <person name="Andreopoulos B."/>
            <person name="Lu D."/>
            <person name="Skrede I."/>
            <person name="Drula E."/>
            <person name="Henrissat B."/>
            <person name="Morin E."/>
            <person name="Kohler A."/>
            <person name="Barry K."/>
            <person name="LaButti K."/>
            <person name="Morin E."/>
            <person name="Salamov A."/>
            <person name="Lipzen A."/>
            <person name="Mereny Z."/>
            <person name="Hegedus B."/>
            <person name="Baldrian P."/>
            <person name="Stursova M."/>
            <person name="Weitz H."/>
            <person name="Taylor A."/>
            <person name="Grigoriev I.V."/>
            <person name="Nagy L.G."/>
            <person name="Martin F."/>
            <person name="Kauserud H."/>
        </authorList>
    </citation>
    <scope>NUCLEOTIDE SEQUENCE</scope>
    <source>
        <strain evidence="1">CBHHK182m</strain>
    </source>
</reference>
<keyword evidence="2" id="KW-1185">Reference proteome</keyword>
<dbReference type="EMBL" id="JARKIB010000001">
    <property type="protein sequence ID" value="KAJ7785720.1"/>
    <property type="molecule type" value="Genomic_DNA"/>
</dbReference>
<proteinExistence type="predicted"/>
<accession>A0AAD7KIN0</accession>
<organism evidence="1 2">
    <name type="scientific">Mycena metata</name>
    <dbReference type="NCBI Taxonomy" id="1033252"/>
    <lineage>
        <taxon>Eukaryota</taxon>
        <taxon>Fungi</taxon>
        <taxon>Dikarya</taxon>
        <taxon>Basidiomycota</taxon>
        <taxon>Agaricomycotina</taxon>
        <taxon>Agaricomycetes</taxon>
        <taxon>Agaricomycetidae</taxon>
        <taxon>Agaricales</taxon>
        <taxon>Marasmiineae</taxon>
        <taxon>Mycenaceae</taxon>
        <taxon>Mycena</taxon>
    </lineage>
</organism>
<sequence>MPVKHAARVSCRSTYLQEPVAGYLQEPDAGKLTGILVSSLRFNLPARTGCRSTYLQEPDAGKPTGIPILNSPWKKPAAEWVAGRIGILELLLFKLQVNVPVELRLYLQVPIGKAAPVIA</sequence>
<protein>
    <submittedName>
        <fullName evidence="1">Uncharacterized protein</fullName>
    </submittedName>
</protein>
<name>A0AAD7KIN0_9AGAR</name>
<dbReference type="Proteomes" id="UP001215598">
    <property type="component" value="Unassembled WGS sequence"/>
</dbReference>
<evidence type="ECO:0000313" key="1">
    <source>
        <dbReference type="EMBL" id="KAJ7785720.1"/>
    </source>
</evidence>
<comment type="caution">
    <text evidence="1">The sequence shown here is derived from an EMBL/GenBank/DDBJ whole genome shotgun (WGS) entry which is preliminary data.</text>
</comment>